<name>A0A151MKU3_ALLMI</name>
<dbReference type="EMBL" id="AKHW03005972">
    <property type="protein sequence ID" value="KYO25079.1"/>
    <property type="molecule type" value="Genomic_DNA"/>
</dbReference>
<proteinExistence type="predicted"/>
<dbReference type="Proteomes" id="UP000050525">
    <property type="component" value="Unassembled WGS sequence"/>
</dbReference>
<evidence type="ECO:0000313" key="1">
    <source>
        <dbReference type="EMBL" id="KYO25079.1"/>
    </source>
</evidence>
<accession>A0A151MKU3</accession>
<gene>
    <name evidence="1" type="ORF">Y1Q_0014283</name>
</gene>
<comment type="caution">
    <text evidence="1">The sequence shown here is derived from an EMBL/GenBank/DDBJ whole genome shotgun (WGS) entry which is preliminary data.</text>
</comment>
<protein>
    <submittedName>
        <fullName evidence="1">Uncharacterized protein</fullName>
    </submittedName>
</protein>
<reference evidence="1 2" key="1">
    <citation type="journal article" date="2012" name="Genome Biol.">
        <title>Sequencing three crocodilian genomes to illuminate the evolution of archosaurs and amniotes.</title>
        <authorList>
            <person name="St John J.A."/>
            <person name="Braun E.L."/>
            <person name="Isberg S.R."/>
            <person name="Miles L.G."/>
            <person name="Chong A.Y."/>
            <person name="Gongora J."/>
            <person name="Dalzell P."/>
            <person name="Moran C."/>
            <person name="Bed'hom B."/>
            <person name="Abzhanov A."/>
            <person name="Burgess S.C."/>
            <person name="Cooksey A.M."/>
            <person name="Castoe T.A."/>
            <person name="Crawford N.G."/>
            <person name="Densmore L.D."/>
            <person name="Drew J.C."/>
            <person name="Edwards S.V."/>
            <person name="Faircloth B.C."/>
            <person name="Fujita M.K."/>
            <person name="Greenwold M.J."/>
            <person name="Hoffmann F.G."/>
            <person name="Howard J.M."/>
            <person name="Iguchi T."/>
            <person name="Janes D.E."/>
            <person name="Khan S.Y."/>
            <person name="Kohno S."/>
            <person name="de Koning A.J."/>
            <person name="Lance S.L."/>
            <person name="McCarthy F.M."/>
            <person name="McCormack J.E."/>
            <person name="Merchant M.E."/>
            <person name="Peterson D.G."/>
            <person name="Pollock D.D."/>
            <person name="Pourmand N."/>
            <person name="Raney B.J."/>
            <person name="Roessler K.A."/>
            <person name="Sanford J.R."/>
            <person name="Sawyer R.H."/>
            <person name="Schmidt C.J."/>
            <person name="Triplett E.W."/>
            <person name="Tuberville T.D."/>
            <person name="Venegas-Anaya M."/>
            <person name="Howard J.T."/>
            <person name="Jarvis E.D."/>
            <person name="Guillette L.J.Jr."/>
            <person name="Glenn T.C."/>
            <person name="Green R.E."/>
            <person name="Ray D.A."/>
        </authorList>
    </citation>
    <scope>NUCLEOTIDE SEQUENCE [LARGE SCALE GENOMIC DNA]</scope>
    <source>
        <strain evidence="1">KSC_2009_1</strain>
    </source>
</reference>
<keyword evidence="2" id="KW-1185">Reference proteome</keyword>
<dbReference type="AlphaFoldDB" id="A0A151MKU3"/>
<sequence length="71" mass="7857">MGSCLVRSQFVWREASAPVMSPVWSLRSCCVCIVAGHTLWTVATVKLHVLSACDYPALQGRRQAFESSRSE</sequence>
<evidence type="ECO:0000313" key="2">
    <source>
        <dbReference type="Proteomes" id="UP000050525"/>
    </source>
</evidence>
<organism evidence="1 2">
    <name type="scientific">Alligator mississippiensis</name>
    <name type="common">American alligator</name>
    <dbReference type="NCBI Taxonomy" id="8496"/>
    <lineage>
        <taxon>Eukaryota</taxon>
        <taxon>Metazoa</taxon>
        <taxon>Chordata</taxon>
        <taxon>Craniata</taxon>
        <taxon>Vertebrata</taxon>
        <taxon>Euteleostomi</taxon>
        <taxon>Archelosauria</taxon>
        <taxon>Archosauria</taxon>
        <taxon>Crocodylia</taxon>
        <taxon>Alligatoridae</taxon>
        <taxon>Alligatorinae</taxon>
        <taxon>Alligator</taxon>
    </lineage>
</organism>